<sequence length="53" mass="6445">SFWLEFDLVVDNSNEIETYYCKHCNVKYVKTVSRLQNHLENCINYQKKLIECE</sequence>
<accession>A0ACA9QI78</accession>
<name>A0ACA9QI78_9GLOM</name>
<reference evidence="1" key="1">
    <citation type="submission" date="2021-06" db="EMBL/GenBank/DDBJ databases">
        <authorList>
            <person name="Kallberg Y."/>
            <person name="Tangrot J."/>
            <person name="Rosling A."/>
        </authorList>
    </citation>
    <scope>NUCLEOTIDE SEQUENCE</scope>
    <source>
        <strain evidence="1">28 12/20/2015</strain>
    </source>
</reference>
<gene>
    <name evidence="1" type="ORF">SPELUC_LOCUS14617</name>
</gene>
<evidence type="ECO:0000313" key="1">
    <source>
        <dbReference type="EMBL" id="CAG8753057.1"/>
    </source>
</evidence>
<evidence type="ECO:0000313" key="2">
    <source>
        <dbReference type="Proteomes" id="UP000789366"/>
    </source>
</evidence>
<comment type="caution">
    <text evidence="1">The sequence shown here is derived from an EMBL/GenBank/DDBJ whole genome shotgun (WGS) entry which is preliminary data.</text>
</comment>
<protein>
    <submittedName>
        <fullName evidence="1">7077_t:CDS:1</fullName>
    </submittedName>
</protein>
<dbReference type="Proteomes" id="UP000789366">
    <property type="component" value="Unassembled WGS sequence"/>
</dbReference>
<feature type="non-terminal residue" evidence="1">
    <location>
        <position position="1"/>
    </location>
</feature>
<dbReference type="EMBL" id="CAJVPW010043932">
    <property type="protein sequence ID" value="CAG8753057.1"/>
    <property type="molecule type" value="Genomic_DNA"/>
</dbReference>
<proteinExistence type="predicted"/>
<organism evidence="1 2">
    <name type="scientific">Cetraspora pellucida</name>
    <dbReference type="NCBI Taxonomy" id="1433469"/>
    <lineage>
        <taxon>Eukaryota</taxon>
        <taxon>Fungi</taxon>
        <taxon>Fungi incertae sedis</taxon>
        <taxon>Mucoromycota</taxon>
        <taxon>Glomeromycotina</taxon>
        <taxon>Glomeromycetes</taxon>
        <taxon>Diversisporales</taxon>
        <taxon>Gigasporaceae</taxon>
        <taxon>Cetraspora</taxon>
    </lineage>
</organism>
<keyword evidence="2" id="KW-1185">Reference proteome</keyword>